<dbReference type="InterPro" id="IPR009100">
    <property type="entry name" value="AcylCoA_DH/oxidase_NM_dom_sf"/>
</dbReference>
<keyword evidence="11" id="KW-1185">Reference proteome</keyword>
<feature type="domain" description="Acyl-CoA dehydrogenase/oxidase C-terminal" evidence="7">
    <location>
        <begin position="249"/>
        <end position="365"/>
    </location>
</feature>
<dbReference type="InterPro" id="IPR036250">
    <property type="entry name" value="AcylCo_DH-like_C"/>
</dbReference>
<evidence type="ECO:0000313" key="10">
    <source>
        <dbReference type="EMBL" id="KUO95250.1"/>
    </source>
</evidence>
<comment type="similarity">
    <text evidence="2 6">Belongs to the acyl-CoA dehydrogenase family.</text>
</comment>
<dbReference type="InterPro" id="IPR046373">
    <property type="entry name" value="Acyl-CoA_Oxase/DH_mid-dom_sf"/>
</dbReference>
<dbReference type="Gene3D" id="1.20.140.10">
    <property type="entry name" value="Butyryl-CoA Dehydrogenase, subunit A, domain 3"/>
    <property type="match status" value="1"/>
</dbReference>
<dbReference type="SUPFAM" id="SSF47203">
    <property type="entry name" value="Acyl-CoA dehydrogenase C-terminal domain-like"/>
    <property type="match status" value="1"/>
</dbReference>
<dbReference type="GO" id="GO:0003995">
    <property type="term" value="F:acyl-CoA dehydrogenase activity"/>
    <property type="evidence" value="ECO:0007669"/>
    <property type="project" value="TreeGrafter"/>
</dbReference>
<evidence type="ECO:0000313" key="11">
    <source>
        <dbReference type="Proteomes" id="UP000053557"/>
    </source>
</evidence>
<dbReference type="InterPro" id="IPR037069">
    <property type="entry name" value="AcylCoA_DH/ox_N_sf"/>
</dbReference>
<dbReference type="SUPFAM" id="SSF56645">
    <property type="entry name" value="Acyl-CoA dehydrogenase NM domain-like"/>
    <property type="match status" value="1"/>
</dbReference>
<feature type="domain" description="Acyl-CoA dehydrogenase/oxidase N-terminal" evidence="9">
    <location>
        <begin position="19"/>
        <end position="94"/>
    </location>
</feature>
<name>A0A101XPJ7_9BACL</name>
<evidence type="ECO:0000256" key="2">
    <source>
        <dbReference type="ARBA" id="ARBA00009347"/>
    </source>
</evidence>
<gene>
    <name evidence="10" type="ORF">ATW55_14025</name>
</gene>
<dbReference type="Pfam" id="PF00441">
    <property type="entry name" value="Acyl-CoA_dh_1"/>
    <property type="match status" value="1"/>
</dbReference>
<proteinExistence type="inferred from homology"/>
<keyword evidence="5 6" id="KW-0560">Oxidoreductase</keyword>
<dbReference type="Gene3D" id="1.10.540.10">
    <property type="entry name" value="Acyl-CoA dehydrogenase/oxidase, N-terminal domain"/>
    <property type="match status" value="1"/>
</dbReference>
<dbReference type="GO" id="GO:0050660">
    <property type="term" value="F:flavin adenine dinucleotide binding"/>
    <property type="evidence" value="ECO:0007669"/>
    <property type="project" value="InterPro"/>
</dbReference>
<evidence type="ECO:0000259" key="8">
    <source>
        <dbReference type="Pfam" id="PF02770"/>
    </source>
</evidence>
<protein>
    <recommendedName>
        <fullName evidence="12">Acyl-CoA dehydrogenase</fullName>
    </recommendedName>
</protein>
<evidence type="ECO:0000256" key="3">
    <source>
        <dbReference type="ARBA" id="ARBA00022630"/>
    </source>
</evidence>
<reference evidence="10 11" key="1">
    <citation type="submission" date="2015-12" db="EMBL/GenBank/DDBJ databases">
        <title>Draft genome sequence of Acidibacillus ferrooxidans ITV001, isolated from a chalcopyrite acid mine drainage site in Brazil.</title>
        <authorList>
            <person name="Dall'Agnol H."/>
            <person name="Nancucheo I."/>
            <person name="Johnson B."/>
            <person name="Oliveira R."/>
            <person name="Leite L."/>
            <person name="Pylro V."/>
            <person name="Nunes G.L."/>
            <person name="Tzotzos G."/>
            <person name="Fernandes G.R."/>
            <person name="Dutra J."/>
            <person name="Orellana S.C."/>
            <person name="Oliveira G."/>
        </authorList>
    </citation>
    <scope>NUCLEOTIDE SEQUENCE [LARGE SCALE GENOMIC DNA]</scope>
    <source>
        <strain evidence="11">ITV01</strain>
    </source>
</reference>
<evidence type="ECO:0000256" key="1">
    <source>
        <dbReference type="ARBA" id="ARBA00001974"/>
    </source>
</evidence>
<comment type="cofactor">
    <cofactor evidence="1 6">
        <name>FAD</name>
        <dbReference type="ChEBI" id="CHEBI:57692"/>
    </cofactor>
</comment>
<comment type="caution">
    <text evidence="10">The sequence shown here is derived from an EMBL/GenBank/DDBJ whole genome shotgun (WGS) entry which is preliminary data.</text>
</comment>
<dbReference type="CDD" id="cd00567">
    <property type="entry name" value="ACAD"/>
    <property type="match status" value="1"/>
</dbReference>
<evidence type="ECO:0000256" key="5">
    <source>
        <dbReference type="ARBA" id="ARBA00023002"/>
    </source>
</evidence>
<evidence type="ECO:0000256" key="6">
    <source>
        <dbReference type="RuleBase" id="RU362125"/>
    </source>
</evidence>
<dbReference type="RefSeq" id="WP_067717891.1">
    <property type="nucleotide sequence ID" value="NZ_LPVJ01000054.1"/>
</dbReference>
<dbReference type="PIRSF" id="PIRSF016578">
    <property type="entry name" value="HsaA"/>
    <property type="match status" value="1"/>
</dbReference>
<dbReference type="Pfam" id="PF02771">
    <property type="entry name" value="Acyl-CoA_dh_N"/>
    <property type="match status" value="1"/>
</dbReference>
<accession>A0A101XPJ7</accession>
<evidence type="ECO:0000256" key="4">
    <source>
        <dbReference type="ARBA" id="ARBA00022827"/>
    </source>
</evidence>
<evidence type="ECO:0008006" key="12">
    <source>
        <dbReference type="Google" id="ProtNLM"/>
    </source>
</evidence>
<dbReference type="OrthoDB" id="9785203at2"/>
<evidence type="ECO:0000259" key="9">
    <source>
        <dbReference type="Pfam" id="PF02771"/>
    </source>
</evidence>
<sequence>MRDPMIRNQEDDSFVSYAEELAAKVRGCAEADEHHFAGEAVALLLDASYNLLTIPKELGGRGANLYQMLLCQERIAEAHASAALVMGWHVGIALGLRLANAWSPARYAQFAKDAVHARAMINACGTEPETGSPSRGGRPTTTAVKVAGGFKITGRKTWATGSPVLTHILVSAYMPDRARVGEFLVRKDSPGVAIEETWDSMSMAGTGSHTLRLTDVFVPDEDLTDEAEPGKKMKRSADGSGWLLHIPATYLGVGNEARAYALEFARTYQPNSLSHPIGQLPHVREKLGQIEIERMSARTLLYQVAERYDRAEPADRLAMRGDLAAAKYVATHAALRMVDLSMRVVGGNSILHSTPLARCYRDVRAGLHNPPMDDSTLSMLAGLALESS</sequence>
<keyword evidence="3 6" id="KW-0285">Flavoprotein</keyword>
<feature type="domain" description="Acyl-CoA oxidase/dehydrogenase middle" evidence="8">
    <location>
        <begin position="124"/>
        <end position="216"/>
    </location>
</feature>
<organism evidence="10 11">
    <name type="scientific">Ferroacidibacillus organovorans</name>
    <dbReference type="NCBI Taxonomy" id="1765683"/>
    <lineage>
        <taxon>Bacteria</taxon>
        <taxon>Bacillati</taxon>
        <taxon>Bacillota</taxon>
        <taxon>Bacilli</taxon>
        <taxon>Bacillales</taxon>
        <taxon>Alicyclobacillaceae</taxon>
        <taxon>Ferroacidibacillus</taxon>
    </lineage>
</organism>
<dbReference type="PANTHER" id="PTHR43884">
    <property type="entry name" value="ACYL-COA DEHYDROGENASE"/>
    <property type="match status" value="1"/>
</dbReference>
<keyword evidence="4 6" id="KW-0274">FAD</keyword>
<dbReference type="Gene3D" id="2.40.110.10">
    <property type="entry name" value="Butyryl-CoA Dehydrogenase, subunit A, domain 2"/>
    <property type="match status" value="1"/>
</dbReference>
<dbReference type="Proteomes" id="UP000053557">
    <property type="component" value="Unassembled WGS sequence"/>
</dbReference>
<dbReference type="AlphaFoldDB" id="A0A101XPJ7"/>
<dbReference type="EMBL" id="LPVJ01000054">
    <property type="protein sequence ID" value="KUO95250.1"/>
    <property type="molecule type" value="Genomic_DNA"/>
</dbReference>
<dbReference type="InterPro" id="IPR013786">
    <property type="entry name" value="AcylCoA_DH/ox_N"/>
</dbReference>
<dbReference type="InterPro" id="IPR006091">
    <property type="entry name" value="Acyl-CoA_Oxase/DH_mid-dom"/>
</dbReference>
<dbReference type="PANTHER" id="PTHR43884:SF25">
    <property type="entry name" value="ACYL-COA DEHYDROGENASE YDBM-RELATED"/>
    <property type="match status" value="1"/>
</dbReference>
<evidence type="ECO:0000259" key="7">
    <source>
        <dbReference type="Pfam" id="PF00441"/>
    </source>
</evidence>
<dbReference type="InterPro" id="IPR009075">
    <property type="entry name" value="AcylCo_DH/oxidase_C"/>
</dbReference>
<dbReference type="Pfam" id="PF02770">
    <property type="entry name" value="Acyl-CoA_dh_M"/>
    <property type="match status" value="1"/>
</dbReference>